<dbReference type="EnsemblPlants" id="Bo1g120500.1">
    <property type="protein sequence ID" value="Bo1g120500.1"/>
    <property type="gene ID" value="Bo1g120500"/>
</dbReference>
<name>A0A0D3ACV0_BRAOL</name>
<dbReference type="Gramene" id="Bo1g120500.1">
    <property type="protein sequence ID" value="Bo1g120500.1"/>
    <property type="gene ID" value="Bo1g120500"/>
</dbReference>
<proteinExistence type="predicted"/>
<accession>A0A0D3ACV0</accession>
<dbReference type="AlphaFoldDB" id="A0A0D3ACV0"/>
<reference evidence="1 2" key="1">
    <citation type="journal article" date="2014" name="Genome Biol.">
        <title>Transcriptome and methylome profiling reveals relics of genome dominance in the mesopolyploid Brassica oleracea.</title>
        <authorList>
            <person name="Parkin I.A."/>
            <person name="Koh C."/>
            <person name="Tang H."/>
            <person name="Robinson S.J."/>
            <person name="Kagale S."/>
            <person name="Clarke W.E."/>
            <person name="Town C.D."/>
            <person name="Nixon J."/>
            <person name="Krishnakumar V."/>
            <person name="Bidwell S.L."/>
            <person name="Denoeud F."/>
            <person name="Belcram H."/>
            <person name="Links M.G."/>
            <person name="Just J."/>
            <person name="Clarke C."/>
            <person name="Bender T."/>
            <person name="Huebert T."/>
            <person name="Mason A.S."/>
            <person name="Pires J.C."/>
            <person name="Barker G."/>
            <person name="Moore J."/>
            <person name="Walley P.G."/>
            <person name="Manoli S."/>
            <person name="Batley J."/>
            <person name="Edwards D."/>
            <person name="Nelson M.N."/>
            <person name="Wang X."/>
            <person name="Paterson A.H."/>
            <person name="King G."/>
            <person name="Bancroft I."/>
            <person name="Chalhoub B."/>
            <person name="Sharpe A.G."/>
        </authorList>
    </citation>
    <scope>NUCLEOTIDE SEQUENCE</scope>
    <source>
        <strain evidence="1 2">cv. TO1000</strain>
    </source>
</reference>
<dbReference type="HOGENOM" id="CLU_1512660_0_0_1"/>
<organism evidence="1 2">
    <name type="scientific">Brassica oleracea var. oleracea</name>
    <dbReference type="NCBI Taxonomy" id="109376"/>
    <lineage>
        <taxon>Eukaryota</taxon>
        <taxon>Viridiplantae</taxon>
        <taxon>Streptophyta</taxon>
        <taxon>Embryophyta</taxon>
        <taxon>Tracheophyta</taxon>
        <taxon>Spermatophyta</taxon>
        <taxon>Magnoliopsida</taxon>
        <taxon>eudicotyledons</taxon>
        <taxon>Gunneridae</taxon>
        <taxon>Pentapetalae</taxon>
        <taxon>rosids</taxon>
        <taxon>malvids</taxon>
        <taxon>Brassicales</taxon>
        <taxon>Brassicaceae</taxon>
        <taxon>Brassiceae</taxon>
        <taxon>Brassica</taxon>
    </lineage>
</organism>
<sequence length="178" mass="20091">MFLGIFRGATFLGNFRGPRSSEISEDHIPRKFPRATFRGSSPSRIDIPSYILRVILVFARGSAAVFVYDQPGAEASFAYQMISDRNYLQNPWQRGSETSGLAMLLVRASGAETFVPWTLLERAGVQRQTVIYPYEEMRVGVLLLKSVVCVFSIPYLTEQFPCCSPFFLPLSDETDEQE</sequence>
<keyword evidence="2" id="KW-1185">Reference proteome</keyword>
<evidence type="ECO:0000313" key="1">
    <source>
        <dbReference type="EnsemblPlants" id="Bo1g120500.1"/>
    </source>
</evidence>
<reference evidence="1" key="2">
    <citation type="submission" date="2015-03" db="UniProtKB">
        <authorList>
            <consortium name="EnsemblPlants"/>
        </authorList>
    </citation>
    <scope>IDENTIFICATION</scope>
</reference>
<protein>
    <submittedName>
        <fullName evidence="1">Uncharacterized protein</fullName>
    </submittedName>
</protein>
<dbReference type="Proteomes" id="UP000032141">
    <property type="component" value="Chromosome C1"/>
</dbReference>
<evidence type="ECO:0000313" key="2">
    <source>
        <dbReference type="Proteomes" id="UP000032141"/>
    </source>
</evidence>